<reference evidence="1" key="1">
    <citation type="journal article" date="2020" name="Nature">
        <title>Giant virus diversity and host interactions through global metagenomics.</title>
        <authorList>
            <person name="Schulz F."/>
            <person name="Roux S."/>
            <person name="Paez-Espino D."/>
            <person name="Jungbluth S."/>
            <person name="Walsh D.A."/>
            <person name="Denef V.J."/>
            <person name="McMahon K.D."/>
            <person name="Konstantinidis K.T."/>
            <person name="Eloe-Fadrosh E.A."/>
            <person name="Kyrpides N.C."/>
            <person name="Woyke T."/>
        </authorList>
    </citation>
    <scope>NUCLEOTIDE SEQUENCE</scope>
    <source>
        <strain evidence="1">GVMAG-S-1038524-41</strain>
    </source>
</reference>
<sequence>MEKVKNFLDSFNYELCSTEYKNKYSILSYKCSVCNTGYTKAYRNIKRYPECKVCKVYNKYTVIYNEFKKQNCTLLSKTYPGYHKTMEYICNCGNISKITYGHFKSGVRCRLCSNEKRKQQCLNKYNV</sequence>
<evidence type="ECO:0000313" key="1">
    <source>
        <dbReference type="EMBL" id="QHU07013.1"/>
    </source>
</evidence>
<name>A0A6C0JNR7_9ZZZZ</name>
<accession>A0A6C0JNR7</accession>
<protein>
    <submittedName>
        <fullName evidence="1">Uncharacterized protein</fullName>
    </submittedName>
</protein>
<organism evidence="1">
    <name type="scientific">viral metagenome</name>
    <dbReference type="NCBI Taxonomy" id="1070528"/>
    <lineage>
        <taxon>unclassified sequences</taxon>
        <taxon>metagenomes</taxon>
        <taxon>organismal metagenomes</taxon>
    </lineage>
</organism>
<dbReference type="EMBL" id="MN740671">
    <property type="protein sequence ID" value="QHU07013.1"/>
    <property type="molecule type" value="Genomic_DNA"/>
</dbReference>
<dbReference type="AlphaFoldDB" id="A0A6C0JNR7"/>
<feature type="non-terminal residue" evidence="1">
    <location>
        <position position="127"/>
    </location>
</feature>
<proteinExistence type="predicted"/>